<feature type="region of interest" description="Disordered" evidence="1">
    <location>
        <begin position="1"/>
        <end position="47"/>
    </location>
</feature>
<dbReference type="EMBL" id="QWFX01000007">
    <property type="protein sequence ID" value="RIJ29847.1"/>
    <property type="molecule type" value="Genomic_DNA"/>
</dbReference>
<sequence>MEEKNLPDTVSQAPRSPGGHIPARSANSFRRTTSIDTSWPEGRQGPMKMVGLGRDIVTGSDAKSFEVIDEARFDITASPRREILEIACDPLVGGIEQLVGARAGGHSRALLAEALAEQQADGKVIYQLLDDFAGASLVAGWAWSRWTDLWAESRSSSDRPKLPKMVGICAGFRPGAGSLTEEGTPRHDIQSSAPVPDLRNPDDHDGLHVCPRQTGVGMRRARWLDVSATSVGIAVQTGFQDRATDPGGGRVAVHEYRVDALIDPRDLILTSLEADPRILPYAACSGAVGHTERLLGKRISAFRRDVIETLPGTLGCTHLNDVLRALADIPRAISVIEKAQPKQEN</sequence>
<feature type="region of interest" description="Disordered" evidence="1">
    <location>
        <begin position="177"/>
        <end position="205"/>
    </location>
</feature>
<dbReference type="Pfam" id="PF11136">
    <property type="entry name" value="DUF2889"/>
    <property type="match status" value="1"/>
</dbReference>
<gene>
    <name evidence="2" type="ORF">D1223_09095</name>
</gene>
<evidence type="ECO:0000313" key="2">
    <source>
        <dbReference type="EMBL" id="RIJ29847.1"/>
    </source>
</evidence>
<protein>
    <submittedName>
        <fullName evidence="2">DUF2889 domain-containing protein</fullName>
    </submittedName>
</protein>
<organism evidence="2 3">
    <name type="scientific">Henriciella mobilis</name>
    <dbReference type="NCBI Taxonomy" id="2305467"/>
    <lineage>
        <taxon>Bacteria</taxon>
        <taxon>Pseudomonadati</taxon>
        <taxon>Pseudomonadota</taxon>
        <taxon>Alphaproteobacteria</taxon>
        <taxon>Hyphomonadales</taxon>
        <taxon>Hyphomonadaceae</taxon>
        <taxon>Henriciella</taxon>
    </lineage>
</organism>
<proteinExistence type="predicted"/>
<reference evidence="2 3" key="1">
    <citation type="submission" date="2018-08" db="EMBL/GenBank/DDBJ databases">
        <title>Henriciella mobilis sp. nov., isolated from seawater.</title>
        <authorList>
            <person name="Cheng H."/>
            <person name="Wu Y.-H."/>
            <person name="Xu X.-W."/>
            <person name="Guo L.-L."/>
        </authorList>
    </citation>
    <scope>NUCLEOTIDE SEQUENCE [LARGE SCALE GENOMIC DNA]</scope>
    <source>
        <strain evidence="2 3">JN25</strain>
    </source>
</reference>
<evidence type="ECO:0000313" key="3">
    <source>
        <dbReference type="Proteomes" id="UP000266385"/>
    </source>
</evidence>
<name>A0A399RIK9_9PROT</name>
<comment type="caution">
    <text evidence="2">The sequence shown here is derived from an EMBL/GenBank/DDBJ whole genome shotgun (WGS) entry which is preliminary data.</text>
</comment>
<evidence type="ECO:0000256" key="1">
    <source>
        <dbReference type="SAM" id="MobiDB-lite"/>
    </source>
</evidence>
<dbReference type="RefSeq" id="WP_119376133.1">
    <property type="nucleotide sequence ID" value="NZ_QWFX01000007.1"/>
</dbReference>
<dbReference type="OrthoDB" id="7530149at2"/>
<dbReference type="AlphaFoldDB" id="A0A399RIK9"/>
<dbReference type="InterPro" id="IPR021312">
    <property type="entry name" value="DUF2889"/>
</dbReference>
<keyword evidence="3" id="KW-1185">Reference proteome</keyword>
<feature type="compositionally biased region" description="Polar residues" evidence="1">
    <location>
        <begin position="25"/>
        <end position="37"/>
    </location>
</feature>
<accession>A0A399RIK9</accession>
<dbReference type="Proteomes" id="UP000266385">
    <property type="component" value="Unassembled WGS sequence"/>
</dbReference>